<dbReference type="STRING" id="428126.CLOSPI_02319"/>
<sequence>MFMKKITIIIMALFLICGCTSTNTNKEKKDKAAIVELNPNKGAVKKIPMQDVLDKMESKETFVVMLSQTYCNACLSFFMETDDYTKEIGLTLWDIILDDESTSEEENLKITNEKFGHFSATPSIYYVEKGKVKDSLCSDKEKVNLENYKKFLIKNGIVEK</sequence>
<organism evidence="2 3">
    <name type="scientific">Thomasclavelia spiroformis DSM 1552</name>
    <dbReference type="NCBI Taxonomy" id="428126"/>
    <lineage>
        <taxon>Bacteria</taxon>
        <taxon>Bacillati</taxon>
        <taxon>Bacillota</taxon>
        <taxon>Erysipelotrichia</taxon>
        <taxon>Erysipelotrichales</taxon>
        <taxon>Coprobacillaceae</taxon>
        <taxon>Thomasclavelia</taxon>
    </lineage>
</organism>
<keyword evidence="3" id="KW-1185">Reference proteome</keyword>
<protein>
    <recommendedName>
        <fullName evidence="4">Bacteriocin transport accessory protein</fullName>
    </recommendedName>
</protein>
<dbReference type="InterPro" id="IPR036249">
    <property type="entry name" value="Thioredoxin-like_sf"/>
</dbReference>
<dbReference type="AlphaFoldDB" id="B1C5F0"/>
<reference evidence="2" key="1">
    <citation type="submission" date="2008-02" db="EMBL/GenBank/DDBJ databases">
        <authorList>
            <person name="Fulton L."/>
            <person name="Clifton S."/>
            <person name="Fulton B."/>
            <person name="Xu J."/>
            <person name="Minx P."/>
            <person name="Pepin K.H."/>
            <person name="Johnson M."/>
            <person name="Thiruvilangam P."/>
            <person name="Bhonagiri V."/>
            <person name="Nash W.E."/>
            <person name="Mardis E.R."/>
            <person name="Wilson R.K."/>
        </authorList>
    </citation>
    <scope>NUCLEOTIDE SEQUENCE [LARGE SCALE GENOMIC DNA]</scope>
    <source>
        <strain evidence="2">DSM 1552</strain>
    </source>
</reference>
<comment type="caution">
    <text evidence="2">The sequence shown here is derived from an EMBL/GenBank/DDBJ whole genome shotgun (WGS) entry which is preliminary data.</text>
</comment>
<dbReference type="Gene3D" id="3.40.30.10">
    <property type="entry name" value="Glutaredoxin"/>
    <property type="match status" value="1"/>
</dbReference>
<evidence type="ECO:0008006" key="4">
    <source>
        <dbReference type="Google" id="ProtNLM"/>
    </source>
</evidence>
<evidence type="ECO:0000313" key="3">
    <source>
        <dbReference type="Proteomes" id="UP000004910"/>
    </source>
</evidence>
<dbReference type="HOGENOM" id="CLU_139643_0_0_9"/>
<name>B1C5F0_9FIRM</name>
<reference evidence="2" key="2">
    <citation type="submission" date="2014-06" db="EMBL/GenBank/DDBJ databases">
        <title>Draft genome sequence of Clostridium spiroforme (DSM 1552).</title>
        <authorList>
            <person name="Sudarsanam P."/>
            <person name="Ley R."/>
            <person name="Guruge J."/>
            <person name="Turnbaugh P.J."/>
            <person name="Mahowald M."/>
            <person name="Liep D."/>
            <person name="Gordon J."/>
        </authorList>
    </citation>
    <scope>NUCLEOTIDE SEQUENCE</scope>
    <source>
        <strain evidence="2">DSM 1552</strain>
    </source>
</reference>
<gene>
    <name evidence="2" type="ORF">CLOSPI_02319</name>
</gene>
<dbReference type="Proteomes" id="UP000004910">
    <property type="component" value="Unassembled WGS sequence"/>
</dbReference>
<dbReference type="SUPFAM" id="SSF52833">
    <property type="entry name" value="Thioredoxin-like"/>
    <property type="match status" value="1"/>
</dbReference>
<feature type="chain" id="PRO_5038389305" description="Bacteriocin transport accessory protein" evidence="1">
    <location>
        <begin position="23"/>
        <end position="160"/>
    </location>
</feature>
<keyword evidence="1" id="KW-0732">Signal</keyword>
<proteinExistence type="predicted"/>
<feature type="signal peptide" evidence="1">
    <location>
        <begin position="1"/>
        <end position="22"/>
    </location>
</feature>
<dbReference type="PROSITE" id="PS51257">
    <property type="entry name" value="PROKAR_LIPOPROTEIN"/>
    <property type="match status" value="1"/>
</dbReference>
<accession>B1C5F0</accession>
<evidence type="ECO:0000256" key="1">
    <source>
        <dbReference type="SAM" id="SignalP"/>
    </source>
</evidence>
<evidence type="ECO:0000313" key="2">
    <source>
        <dbReference type="EMBL" id="EDS73894.1"/>
    </source>
</evidence>
<dbReference type="EMBL" id="ABIK02000015">
    <property type="protein sequence ID" value="EDS73894.1"/>
    <property type="molecule type" value="Genomic_DNA"/>
</dbReference>